<evidence type="ECO:0000313" key="3">
    <source>
        <dbReference type="EMBL" id="TFZ39395.1"/>
    </source>
</evidence>
<sequence>MKKITIILLFILSANFFSSVYTAATIDFKHDNEETSDSKKTTVASEETSDSKKTTVASEETSD</sequence>
<dbReference type="RefSeq" id="WP_135255077.1">
    <property type="nucleotide sequence ID" value="NZ_SRHU01000035.1"/>
</dbReference>
<dbReference type="Proteomes" id="UP000297725">
    <property type="component" value="Unassembled WGS sequence"/>
</dbReference>
<name>A0AAJ5JQ63_9ENTE</name>
<evidence type="ECO:0000256" key="1">
    <source>
        <dbReference type="SAM" id="MobiDB-lite"/>
    </source>
</evidence>
<evidence type="ECO:0000313" key="4">
    <source>
        <dbReference type="Proteomes" id="UP000297725"/>
    </source>
</evidence>
<feature type="region of interest" description="Disordered" evidence="1">
    <location>
        <begin position="32"/>
        <end position="63"/>
    </location>
</feature>
<comment type="caution">
    <text evidence="3">The sequence shown here is derived from an EMBL/GenBank/DDBJ whole genome shotgun (WGS) entry which is preliminary data.</text>
</comment>
<accession>A0AAJ5JQ63</accession>
<gene>
    <name evidence="3" type="ORF">E4031_08770</name>
</gene>
<keyword evidence="2" id="KW-0732">Signal</keyword>
<reference evidence="3 4" key="1">
    <citation type="submission" date="2019-03" db="EMBL/GenBank/DDBJ databases">
        <title>Vagococcus sp. was isolated fron gut of Carduelis flavirostris.</title>
        <authorList>
            <person name="Ge Y."/>
        </authorList>
    </citation>
    <scope>NUCLEOTIDE SEQUENCE [LARGE SCALE GENOMIC DNA]</scope>
    <source>
        <strain evidence="3 4">CF-210</strain>
    </source>
</reference>
<evidence type="ECO:0000256" key="2">
    <source>
        <dbReference type="SAM" id="SignalP"/>
    </source>
</evidence>
<organism evidence="3 4">
    <name type="scientific">Vagococcus xieshaowenii</name>
    <dbReference type="NCBI Taxonomy" id="2562451"/>
    <lineage>
        <taxon>Bacteria</taxon>
        <taxon>Bacillati</taxon>
        <taxon>Bacillota</taxon>
        <taxon>Bacilli</taxon>
        <taxon>Lactobacillales</taxon>
        <taxon>Enterococcaceae</taxon>
        <taxon>Vagococcus</taxon>
    </lineage>
</organism>
<dbReference type="EMBL" id="SRHU01000035">
    <property type="protein sequence ID" value="TFZ39395.1"/>
    <property type="molecule type" value="Genomic_DNA"/>
</dbReference>
<feature type="compositionally biased region" description="Polar residues" evidence="1">
    <location>
        <begin position="54"/>
        <end position="63"/>
    </location>
</feature>
<feature type="chain" id="PRO_5042493159" evidence="2">
    <location>
        <begin position="24"/>
        <end position="63"/>
    </location>
</feature>
<feature type="non-terminal residue" evidence="3">
    <location>
        <position position="63"/>
    </location>
</feature>
<proteinExistence type="predicted"/>
<feature type="signal peptide" evidence="2">
    <location>
        <begin position="1"/>
        <end position="23"/>
    </location>
</feature>
<protein>
    <submittedName>
        <fullName evidence="3">Uncharacterized protein</fullName>
    </submittedName>
</protein>
<dbReference type="AlphaFoldDB" id="A0AAJ5JQ63"/>